<name>A0A382GA07_9ZZZZ</name>
<organism evidence="2">
    <name type="scientific">marine metagenome</name>
    <dbReference type="NCBI Taxonomy" id="408172"/>
    <lineage>
        <taxon>unclassified sequences</taxon>
        <taxon>metagenomes</taxon>
        <taxon>ecological metagenomes</taxon>
    </lineage>
</organism>
<reference evidence="2" key="1">
    <citation type="submission" date="2018-05" db="EMBL/GenBank/DDBJ databases">
        <authorList>
            <person name="Lanie J.A."/>
            <person name="Ng W.-L."/>
            <person name="Kazmierczak K.M."/>
            <person name="Andrzejewski T.M."/>
            <person name="Davidsen T.M."/>
            <person name="Wayne K.J."/>
            <person name="Tettelin H."/>
            <person name="Glass J.I."/>
            <person name="Rusch D."/>
            <person name="Podicherti R."/>
            <person name="Tsui H.-C.T."/>
            <person name="Winkler M.E."/>
        </authorList>
    </citation>
    <scope>NUCLEOTIDE SEQUENCE</scope>
</reference>
<feature type="non-terminal residue" evidence="2">
    <location>
        <position position="302"/>
    </location>
</feature>
<dbReference type="InterPro" id="IPR012338">
    <property type="entry name" value="Beta-lactam/transpept-like"/>
</dbReference>
<sequence>MSVRVMVLVVTAAIAGIGPNVLLSSAHAAERELDADRRNAIVAQLTELPRLRSLLVSIDGDLVEEHYFNGATARSLANLKSASKTLMSILVGIGIDRGYLDDVDQTIDAFFPEELAEASALKRGITIEDLLSMRSGLETTSNRNYGRWVLSRNWVAHALSRPFVGKPGGQMIYSTGSTHLLSAIITRATGMTTREFGQRYLARPLGVSLPAWPQDPQGIYFGGNDMLLTPRAMVKVGELYLAGGSIDGFEVVSSRWIRESWIPRTVSRYSRRQYGYGWWMRVLNGFPTYYAWGYGGQFIYVI</sequence>
<dbReference type="PANTHER" id="PTHR43283:SF7">
    <property type="entry name" value="BETA-LACTAMASE-RELATED DOMAIN-CONTAINING PROTEIN"/>
    <property type="match status" value="1"/>
</dbReference>
<dbReference type="Pfam" id="PF00144">
    <property type="entry name" value="Beta-lactamase"/>
    <property type="match status" value="1"/>
</dbReference>
<evidence type="ECO:0000259" key="1">
    <source>
        <dbReference type="Pfam" id="PF00144"/>
    </source>
</evidence>
<dbReference type="EMBL" id="UINC01054410">
    <property type="protein sequence ID" value="SVB72086.1"/>
    <property type="molecule type" value="Genomic_DNA"/>
</dbReference>
<dbReference type="InterPro" id="IPR050789">
    <property type="entry name" value="Diverse_Enzym_Activities"/>
</dbReference>
<dbReference type="SUPFAM" id="SSF56601">
    <property type="entry name" value="beta-lactamase/transpeptidase-like"/>
    <property type="match status" value="1"/>
</dbReference>
<accession>A0A382GA07</accession>
<proteinExistence type="predicted"/>
<protein>
    <recommendedName>
        <fullName evidence="1">Beta-lactamase-related domain-containing protein</fullName>
    </recommendedName>
</protein>
<feature type="domain" description="Beta-lactamase-related" evidence="1">
    <location>
        <begin position="53"/>
        <end position="301"/>
    </location>
</feature>
<dbReference type="InterPro" id="IPR001466">
    <property type="entry name" value="Beta-lactam-related"/>
</dbReference>
<dbReference type="PANTHER" id="PTHR43283">
    <property type="entry name" value="BETA-LACTAMASE-RELATED"/>
    <property type="match status" value="1"/>
</dbReference>
<gene>
    <name evidence="2" type="ORF">METZ01_LOCUS224940</name>
</gene>
<dbReference type="Gene3D" id="3.40.710.10">
    <property type="entry name" value="DD-peptidase/beta-lactamase superfamily"/>
    <property type="match status" value="1"/>
</dbReference>
<dbReference type="AlphaFoldDB" id="A0A382GA07"/>
<evidence type="ECO:0000313" key="2">
    <source>
        <dbReference type="EMBL" id="SVB72086.1"/>
    </source>
</evidence>